<dbReference type="PATRIC" id="fig|280871.6.peg.97"/>
<feature type="transmembrane region" description="Helical" evidence="1">
    <location>
        <begin position="12"/>
        <end position="38"/>
    </location>
</feature>
<reference evidence="2 3" key="1">
    <citation type="submission" date="2015-01" db="EMBL/GenBank/DDBJ databases">
        <title>Genome sequence of Mycobacterium llatzerense and Mycobacterium immunogenum recovered from brain abscess.</title>
        <authorList>
            <person name="Greninger A.L."/>
            <person name="Langelier C."/>
            <person name="Cunningham G."/>
            <person name="Chiu C.Y."/>
            <person name="Miller S."/>
        </authorList>
    </citation>
    <scope>NUCLEOTIDE SEQUENCE [LARGE SCALE GENOMIC DNA]</scope>
    <source>
        <strain evidence="2 3">CLUC14</strain>
    </source>
</reference>
<gene>
    <name evidence="2" type="ORF">TL10_00485</name>
</gene>
<accession>A0A0D1K1F7</accession>
<evidence type="ECO:0000313" key="3">
    <source>
        <dbReference type="Proteomes" id="UP000032221"/>
    </source>
</evidence>
<keyword evidence="1" id="KW-0472">Membrane</keyword>
<dbReference type="OrthoDB" id="4689187at2"/>
<dbReference type="EMBL" id="JXST01000001">
    <property type="protein sequence ID" value="KIU18769.1"/>
    <property type="molecule type" value="Genomic_DNA"/>
</dbReference>
<organism evidence="2 3">
    <name type="scientific">Mycolicibacterium llatzerense</name>
    <dbReference type="NCBI Taxonomy" id="280871"/>
    <lineage>
        <taxon>Bacteria</taxon>
        <taxon>Bacillati</taxon>
        <taxon>Actinomycetota</taxon>
        <taxon>Actinomycetes</taxon>
        <taxon>Mycobacteriales</taxon>
        <taxon>Mycobacteriaceae</taxon>
        <taxon>Mycolicibacterium</taxon>
    </lineage>
</organism>
<dbReference type="RefSeq" id="WP_043983967.1">
    <property type="nucleotide sequence ID" value="NZ_BAAARC010000011.1"/>
</dbReference>
<name>A0A0D1K1F7_9MYCO</name>
<evidence type="ECO:0000313" key="2">
    <source>
        <dbReference type="EMBL" id="KIU18769.1"/>
    </source>
</evidence>
<feature type="transmembrane region" description="Helical" evidence="1">
    <location>
        <begin position="58"/>
        <end position="80"/>
    </location>
</feature>
<feature type="transmembrane region" description="Helical" evidence="1">
    <location>
        <begin position="175"/>
        <end position="195"/>
    </location>
</feature>
<proteinExistence type="predicted"/>
<keyword evidence="1" id="KW-1133">Transmembrane helix</keyword>
<sequence length="247" mass="28090">MNPARRTSYRVLHLCNYSILLLCIVSLLGFAVFGGFFPPPAAHLSADQIGTYFRDNSVNIRIGMVLMFLSIPFYLTWTIAMCKLMERMQKDSMSVLPQLQAISGAVAMITLLGPAICWMTAAFRPGVRSNENIQMLYDLGWFIFDPPFMIFTIQWGAIGFAMLTDKRQKPLFPSWIAWVGFFTCATFISTTMISFMTRGPFAWQGLITFWLVFVMFFVYLFAMVPLTRAALQRLEAEDRELEGAEVA</sequence>
<feature type="transmembrane region" description="Helical" evidence="1">
    <location>
        <begin position="101"/>
        <end position="121"/>
    </location>
</feature>
<dbReference type="AlphaFoldDB" id="A0A0D1K1F7"/>
<evidence type="ECO:0000256" key="1">
    <source>
        <dbReference type="SAM" id="Phobius"/>
    </source>
</evidence>
<feature type="transmembrane region" description="Helical" evidence="1">
    <location>
        <begin position="201"/>
        <end position="224"/>
    </location>
</feature>
<protein>
    <submittedName>
        <fullName evidence="2">Uncharacterized protein</fullName>
    </submittedName>
</protein>
<dbReference type="Proteomes" id="UP000032221">
    <property type="component" value="Unassembled WGS sequence"/>
</dbReference>
<keyword evidence="1" id="KW-0812">Transmembrane</keyword>
<dbReference type="STRING" id="280871.TL10_00485"/>
<comment type="caution">
    <text evidence="2">The sequence shown here is derived from an EMBL/GenBank/DDBJ whole genome shotgun (WGS) entry which is preliminary data.</text>
</comment>
<keyword evidence="3" id="KW-1185">Reference proteome</keyword>
<feature type="transmembrane region" description="Helical" evidence="1">
    <location>
        <begin position="141"/>
        <end position="163"/>
    </location>
</feature>